<organism evidence="3 4">
    <name type="scientific">Anaerofilum hominis</name>
    <dbReference type="NCBI Taxonomy" id="2763016"/>
    <lineage>
        <taxon>Bacteria</taxon>
        <taxon>Bacillati</taxon>
        <taxon>Bacillota</taxon>
        <taxon>Clostridia</taxon>
        <taxon>Eubacteriales</taxon>
        <taxon>Oscillospiraceae</taxon>
        <taxon>Anaerofilum</taxon>
    </lineage>
</organism>
<sequence>MSAGRGAGARAGWEELYSRAREVQRPRALSPFAEAGGVAAALLAADETVYTGVCIDMACGLGMCAERAAAAQMITCGQGRVLKLVVLMPDGRTGVPCGACCDFLLQMDPENSETEVLLGPQSDQSIRLRELAPHWWGQDRL</sequence>
<dbReference type="GO" id="GO:0055086">
    <property type="term" value="P:nucleobase-containing small molecule metabolic process"/>
    <property type="evidence" value="ECO:0007669"/>
    <property type="project" value="UniProtKB-ARBA"/>
</dbReference>
<dbReference type="RefSeq" id="WP_186888528.1">
    <property type="nucleotide sequence ID" value="NZ_JACONZ010000004.1"/>
</dbReference>
<evidence type="ECO:0000256" key="1">
    <source>
        <dbReference type="ARBA" id="ARBA00006576"/>
    </source>
</evidence>
<dbReference type="GO" id="GO:0008270">
    <property type="term" value="F:zinc ion binding"/>
    <property type="evidence" value="ECO:0007669"/>
    <property type="project" value="TreeGrafter"/>
</dbReference>
<dbReference type="GO" id="GO:0004126">
    <property type="term" value="F:cytidine deaminase activity"/>
    <property type="evidence" value="ECO:0007669"/>
    <property type="project" value="UniProtKB-ARBA"/>
</dbReference>
<dbReference type="Gene3D" id="3.40.140.10">
    <property type="entry name" value="Cytidine Deaminase, domain 2"/>
    <property type="match status" value="1"/>
</dbReference>
<feature type="domain" description="CMP/dCMP-type deaminase" evidence="2">
    <location>
        <begin position="12"/>
        <end position="139"/>
    </location>
</feature>
<dbReference type="CDD" id="cd01283">
    <property type="entry name" value="cytidine_deaminase"/>
    <property type="match status" value="1"/>
</dbReference>
<comment type="similarity">
    <text evidence="1">Belongs to the cytidine and deoxycytidylate deaminase family.</text>
</comment>
<dbReference type="GO" id="GO:0072527">
    <property type="term" value="P:pyrimidine-containing compound metabolic process"/>
    <property type="evidence" value="ECO:0007669"/>
    <property type="project" value="UniProtKB-ARBA"/>
</dbReference>
<evidence type="ECO:0000313" key="4">
    <source>
        <dbReference type="Proteomes" id="UP000659630"/>
    </source>
</evidence>
<evidence type="ECO:0000259" key="2">
    <source>
        <dbReference type="PROSITE" id="PS51747"/>
    </source>
</evidence>
<dbReference type="PANTHER" id="PTHR11644:SF2">
    <property type="entry name" value="CYTIDINE DEAMINASE"/>
    <property type="match status" value="1"/>
</dbReference>
<name>A0A923I8E4_9FIRM</name>
<dbReference type="EMBL" id="JACONZ010000004">
    <property type="protein sequence ID" value="MBC5582183.1"/>
    <property type="molecule type" value="Genomic_DNA"/>
</dbReference>
<dbReference type="AlphaFoldDB" id="A0A923I8E4"/>
<dbReference type="Proteomes" id="UP000659630">
    <property type="component" value="Unassembled WGS sequence"/>
</dbReference>
<gene>
    <name evidence="3" type="ORF">H8S23_11760</name>
</gene>
<keyword evidence="4" id="KW-1185">Reference proteome</keyword>
<dbReference type="SUPFAM" id="SSF53927">
    <property type="entry name" value="Cytidine deaminase-like"/>
    <property type="match status" value="1"/>
</dbReference>
<dbReference type="PANTHER" id="PTHR11644">
    <property type="entry name" value="CYTIDINE DEAMINASE"/>
    <property type="match status" value="1"/>
</dbReference>
<accession>A0A923I8E4</accession>
<protein>
    <submittedName>
        <fullName evidence="3">Cytidine deaminase</fullName>
    </submittedName>
</protein>
<dbReference type="InterPro" id="IPR002125">
    <property type="entry name" value="CMP_dCMP_dom"/>
</dbReference>
<proteinExistence type="inferred from homology"/>
<dbReference type="PROSITE" id="PS51747">
    <property type="entry name" value="CYT_DCMP_DEAMINASES_2"/>
    <property type="match status" value="1"/>
</dbReference>
<comment type="caution">
    <text evidence="3">The sequence shown here is derived from an EMBL/GenBank/DDBJ whole genome shotgun (WGS) entry which is preliminary data.</text>
</comment>
<dbReference type="GO" id="GO:0005829">
    <property type="term" value="C:cytosol"/>
    <property type="evidence" value="ECO:0007669"/>
    <property type="project" value="TreeGrafter"/>
</dbReference>
<evidence type="ECO:0000313" key="3">
    <source>
        <dbReference type="EMBL" id="MBC5582183.1"/>
    </source>
</evidence>
<dbReference type="InterPro" id="IPR050202">
    <property type="entry name" value="Cyt/Deoxycyt_deaminase"/>
</dbReference>
<dbReference type="InterPro" id="IPR016193">
    <property type="entry name" value="Cytidine_deaminase-like"/>
</dbReference>
<reference evidence="3" key="1">
    <citation type="submission" date="2020-08" db="EMBL/GenBank/DDBJ databases">
        <title>Genome public.</title>
        <authorList>
            <person name="Liu C."/>
            <person name="Sun Q."/>
        </authorList>
    </citation>
    <scope>NUCLEOTIDE SEQUENCE</scope>
    <source>
        <strain evidence="3">BX8</strain>
    </source>
</reference>